<accession>A0A2N0ZBJ8</accession>
<name>A0A2N0ZBJ8_9BACI</name>
<dbReference type="GO" id="GO:0006109">
    <property type="term" value="P:regulation of carbohydrate metabolic process"/>
    <property type="evidence" value="ECO:0007669"/>
    <property type="project" value="InterPro"/>
</dbReference>
<dbReference type="Pfam" id="PF02599">
    <property type="entry name" value="CsrA"/>
    <property type="match status" value="1"/>
</dbReference>
<dbReference type="Proteomes" id="UP000233343">
    <property type="component" value="Unassembled WGS sequence"/>
</dbReference>
<comment type="caution">
    <text evidence="6">The sequence shown here is derived from an EMBL/GenBank/DDBJ whole genome shotgun (WGS) entry which is preliminary data.</text>
</comment>
<dbReference type="GO" id="GO:1902208">
    <property type="term" value="P:regulation of bacterial-type flagellum assembly"/>
    <property type="evidence" value="ECO:0007669"/>
    <property type="project" value="UniProtKB-UniRule"/>
</dbReference>
<comment type="subcellular location">
    <subcellularLocation>
        <location evidence="5">Cytoplasm</location>
    </subcellularLocation>
</comment>
<dbReference type="HAMAP" id="MF_00167">
    <property type="entry name" value="CsrA"/>
    <property type="match status" value="1"/>
</dbReference>
<dbReference type="InterPro" id="IPR003751">
    <property type="entry name" value="CsrA"/>
</dbReference>
<dbReference type="GO" id="GO:0005829">
    <property type="term" value="C:cytosol"/>
    <property type="evidence" value="ECO:0007669"/>
    <property type="project" value="TreeGrafter"/>
</dbReference>
<keyword evidence="7" id="KW-1185">Reference proteome</keyword>
<evidence type="ECO:0000256" key="5">
    <source>
        <dbReference type="HAMAP-Rule" id="MF_00167"/>
    </source>
</evidence>
<dbReference type="SUPFAM" id="SSF117130">
    <property type="entry name" value="CsrA-like"/>
    <property type="match status" value="1"/>
</dbReference>
<dbReference type="InterPro" id="IPR036107">
    <property type="entry name" value="CsrA_sf"/>
</dbReference>
<evidence type="ECO:0000256" key="3">
    <source>
        <dbReference type="ARBA" id="ARBA00022845"/>
    </source>
</evidence>
<evidence type="ECO:0000256" key="4">
    <source>
        <dbReference type="ARBA" id="ARBA00022884"/>
    </source>
</evidence>
<dbReference type="Gene3D" id="2.60.40.4380">
    <property type="entry name" value="Translational regulator CsrA"/>
    <property type="match status" value="1"/>
</dbReference>
<dbReference type="GO" id="GO:0006402">
    <property type="term" value="P:mRNA catabolic process"/>
    <property type="evidence" value="ECO:0007669"/>
    <property type="project" value="InterPro"/>
</dbReference>
<dbReference type="NCBIfam" id="NF002469">
    <property type="entry name" value="PRK01712.1"/>
    <property type="match status" value="1"/>
</dbReference>
<gene>
    <name evidence="5 6" type="primary">csrA</name>
    <name evidence="6" type="ORF">CWS20_21585</name>
</gene>
<organism evidence="6 7">
    <name type="scientific">Cytobacillus horneckiae</name>
    <dbReference type="NCBI Taxonomy" id="549687"/>
    <lineage>
        <taxon>Bacteria</taxon>
        <taxon>Bacillati</taxon>
        <taxon>Bacillota</taxon>
        <taxon>Bacilli</taxon>
        <taxon>Bacillales</taxon>
        <taxon>Bacillaceae</taxon>
        <taxon>Cytobacillus</taxon>
    </lineage>
</organism>
<sequence length="75" mass="8566">MLVLTRKKNESIMINEDIEITVLAVDGDQIKLGIKAPRDVEIYRKEIYLQIQEENSEAAQIPGDLLGLLQKESRK</sequence>
<comment type="subunit">
    <text evidence="5">Homodimer; the beta-strands of each monomer intercalate to form a hydrophobic core, while the alpha-helices form wings that extend away from the core.</text>
</comment>
<dbReference type="PANTHER" id="PTHR34984:SF1">
    <property type="entry name" value="CARBON STORAGE REGULATOR"/>
    <property type="match status" value="1"/>
</dbReference>
<dbReference type="FunFam" id="2.60.40.4380:FF:000002">
    <property type="entry name" value="Translational regulator CsrA"/>
    <property type="match status" value="1"/>
</dbReference>
<comment type="function">
    <text evidence="5">A translational regulator that binds mRNA to regulate translation initiation and/or mRNA stability. Usually binds in the 5'-UTR at or near the Shine-Dalgarno sequence preventing ribosome-binding, thus repressing translation. Its main target seems to be the major flagellin gene, while its function is anatagonized by FliW.</text>
</comment>
<dbReference type="PANTHER" id="PTHR34984">
    <property type="entry name" value="CARBON STORAGE REGULATOR"/>
    <property type="match status" value="1"/>
</dbReference>
<keyword evidence="5" id="KW-1005">Bacterial flagellum biogenesis</keyword>
<proteinExistence type="inferred from homology"/>
<dbReference type="EMBL" id="PISD01000054">
    <property type="protein sequence ID" value="PKG26901.1"/>
    <property type="molecule type" value="Genomic_DNA"/>
</dbReference>
<dbReference type="GO" id="GO:0048027">
    <property type="term" value="F:mRNA 5'-UTR binding"/>
    <property type="evidence" value="ECO:0007669"/>
    <property type="project" value="UniProtKB-UniRule"/>
</dbReference>
<dbReference type="GO" id="GO:0044781">
    <property type="term" value="P:bacterial-type flagellum organization"/>
    <property type="evidence" value="ECO:0007669"/>
    <property type="project" value="UniProtKB-KW"/>
</dbReference>
<evidence type="ECO:0000313" key="7">
    <source>
        <dbReference type="Proteomes" id="UP000233343"/>
    </source>
</evidence>
<dbReference type="AlphaFoldDB" id="A0A2N0ZBJ8"/>
<dbReference type="GO" id="GO:0045947">
    <property type="term" value="P:negative regulation of translational initiation"/>
    <property type="evidence" value="ECO:0007669"/>
    <property type="project" value="UniProtKB-UniRule"/>
</dbReference>
<reference evidence="6 7" key="1">
    <citation type="journal article" date="2010" name="Int. J. Syst. Evol. Microbiol.">
        <title>Bacillus horneckiae sp. nov., isolated from a spacecraft-assembly clean room.</title>
        <authorList>
            <person name="Vaishampayan P."/>
            <person name="Probst A."/>
            <person name="Krishnamurthi S."/>
            <person name="Ghosh S."/>
            <person name="Osman S."/>
            <person name="McDowall A."/>
            <person name="Ruckmani A."/>
            <person name="Mayilraj S."/>
            <person name="Venkateswaran K."/>
        </authorList>
    </citation>
    <scope>NUCLEOTIDE SEQUENCE [LARGE SCALE GENOMIC DNA]</scope>
    <source>
        <strain evidence="7">1PO1SC</strain>
    </source>
</reference>
<keyword evidence="1 5" id="KW-0963">Cytoplasm</keyword>
<keyword evidence="2 5" id="KW-0678">Repressor</keyword>
<comment type="similarity">
    <text evidence="5">Belongs to the CsrA/RsmA family.</text>
</comment>
<evidence type="ECO:0000313" key="6">
    <source>
        <dbReference type="EMBL" id="PKG26901.1"/>
    </source>
</evidence>
<evidence type="ECO:0000256" key="2">
    <source>
        <dbReference type="ARBA" id="ARBA00022491"/>
    </source>
</evidence>
<dbReference type="RefSeq" id="WP_066189820.1">
    <property type="nucleotide sequence ID" value="NZ_CP194732.1"/>
</dbReference>
<keyword evidence="3 5" id="KW-0810">Translation regulation</keyword>
<protein>
    <recommendedName>
        <fullName evidence="5">Translational regulator CsrA</fullName>
    </recommendedName>
</protein>
<evidence type="ECO:0000256" key="1">
    <source>
        <dbReference type="ARBA" id="ARBA00022490"/>
    </source>
</evidence>
<dbReference type="NCBIfam" id="TIGR00202">
    <property type="entry name" value="csrA"/>
    <property type="match status" value="1"/>
</dbReference>
<keyword evidence="4 5" id="KW-0694">RNA-binding</keyword>